<evidence type="ECO:0000256" key="3">
    <source>
        <dbReference type="SAM" id="MobiDB-lite"/>
    </source>
</evidence>
<evidence type="ECO:0000256" key="2">
    <source>
        <dbReference type="HAMAP-Rule" id="MF_00003"/>
    </source>
</evidence>
<protein>
    <recommendedName>
        <fullName evidence="2">Ribosome-binding factor A</fullName>
    </recommendedName>
</protein>
<keyword evidence="1 2" id="KW-0690">Ribosome biogenesis</keyword>
<feature type="region of interest" description="Disordered" evidence="3">
    <location>
        <begin position="134"/>
        <end position="160"/>
    </location>
</feature>
<comment type="function">
    <text evidence="2">One of several proteins that assist in the late maturation steps of the functional core of the 30S ribosomal subunit. Associates with free 30S ribosomal subunits (but not with 30S subunits that are part of 70S ribosomes or polysomes). Required for efficient processing of 16S rRNA. May interact with the 5'-terminal helix region of 16S rRNA.</text>
</comment>
<dbReference type="SUPFAM" id="SSF89919">
    <property type="entry name" value="Ribosome-binding factor A, RbfA"/>
    <property type="match status" value="1"/>
</dbReference>
<dbReference type="NCBIfam" id="TIGR00082">
    <property type="entry name" value="rbfA"/>
    <property type="match status" value="1"/>
</dbReference>
<dbReference type="GO" id="GO:0043024">
    <property type="term" value="F:ribosomal small subunit binding"/>
    <property type="evidence" value="ECO:0007669"/>
    <property type="project" value="TreeGrafter"/>
</dbReference>
<evidence type="ECO:0000313" key="4">
    <source>
        <dbReference type="EMBL" id="TWT68455.1"/>
    </source>
</evidence>
<dbReference type="GO" id="GO:0005829">
    <property type="term" value="C:cytosol"/>
    <property type="evidence" value="ECO:0007669"/>
    <property type="project" value="TreeGrafter"/>
</dbReference>
<accession>A0A5C5Y2I8</accession>
<dbReference type="Pfam" id="PF02033">
    <property type="entry name" value="RBFA"/>
    <property type="match status" value="1"/>
</dbReference>
<dbReference type="PANTHER" id="PTHR33515:SF1">
    <property type="entry name" value="RIBOSOME-BINDING FACTOR A, CHLOROPLASTIC-RELATED"/>
    <property type="match status" value="1"/>
</dbReference>
<organism evidence="4 5">
    <name type="scientific">Crateriforma conspicua</name>
    <dbReference type="NCBI Taxonomy" id="2527996"/>
    <lineage>
        <taxon>Bacteria</taxon>
        <taxon>Pseudomonadati</taxon>
        <taxon>Planctomycetota</taxon>
        <taxon>Planctomycetia</taxon>
        <taxon>Planctomycetales</taxon>
        <taxon>Planctomycetaceae</taxon>
        <taxon>Crateriforma</taxon>
    </lineage>
</organism>
<keyword evidence="5" id="KW-1185">Reference proteome</keyword>
<evidence type="ECO:0000313" key="5">
    <source>
        <dbReference type="Proteomes" id="UP000317238"/>
    </source>
</evidence>
<dbReference type="EMBL" id="SJPL01000001">
    <property type="protein sequence ID" value="TWT68455.1"/>
    <property type="molecule type" value="Genomic_DNA"/>
</dbReference>
<dbReference type="InterPro" id="IPR000238">
    <property type="entry name" value="RbfA"/>
</dbReference>
<comment type="caution">
    <text evidence="4">The sequence shown here is derived from an EMBL/GenBank/DDBJ whole genome shotgun (WGS) entry which is preliminary data.</text>
</comment>
<comment type="similarity">
    <text evidence="2">Belongs to the RbfA family.</text>
</comment>
<dbReference type="InterPro" id="IPR015946">
    <property type="entry name" value="KH_dom-like_a/b"/>
</dbReference>
<keyword evidence="2" id="KW-0963">Cytoplasm</keyword>
<proteinExistence type="inferred from homology"/>
<dbReference type="HAMAP" id="MF_00003">
    <property type="entry name" value="RbfA"/>
    <property type="match status" value="1"/>
</dbReference>
<dbReference type="Gene3D" id="3.30.300.20">
    <property type="match status" value="1"/>
</dbReference>
<dbReference type="GO" id="GO:0030490">
    <property type="term" value="P:maturation of SSU-rRNA"/>
    <property type="evidence" value="ECO:0007669"/>
    <property type="project" value="UniProtKB-UniRule"/>
</dbReference>
<gene>
    <name evidence="2 4" type="primary">rbfA</name>
    <name evidence="4" type="ORF">Pan14r_07000</name>
</gene>
<feature type="compositionally biased region" description="Acidic residues" evidence="3">
    <location>
        <begin position="139"/>
        <end position="150"/>
    </location>
</feature>
<sequence>MVAGSARIILTYPSSTNPYRPLLSSRRLLKAAEAIREVVAQAILTELRDPRVKDVTVVGVSVSPDMREAKVAVSVMGDEKQQTLSLRGLQNSAGFLQSKIAQRIDTRYTPRLQFSLDKGQHNAMVVGELLAKIRREQQDDSDDDGADDVDTLPSDDQPTS</sequence>
<dbReference type="PANTHER" id="PTHR33515">
    <property type="entry name" value="RIBOSOME-BINDING FACTOR A, CHLOROPLASTIC-RELATED"/>
    <property type="match status" value="1"/>
</dbReference>
<dbReference type="InterPro" id="IPR023799">
    <property type="entry name" value="RbfA_dom_sf"/>
</dbReference>
<dbReference type="Proteomes" id="UP000317238">
    <property type="component" value="Unassembled WGS sequence"/>
</dbReference>
<comment type="subcellular location">
    <subcellularLocation>
        <location evidence="2">Cytoplasm</location>
    </subcellularLocation>
</comment>
<evidence type="ECO:0000256" key="1">
    <source>
        <dbReference type="ARBA" id="ARBA00022517"/>
    </source>
</evidence>
<reference evidence="4 5" key="1">
    <citation type="submission" date="2019-02" db="EMBL/GenBank/DDBJ databases">
        <title>Deep-cultivation of Planctomycetes and their phenomic and genomic characterization uncovers novel biology.</title>
        <authorList>
            <person name="Wiegand S."/>
            <person name="Jogler M."/>
            <person name="Boedeker C."/>
            <person name="Pinto D."/>
            <person name="Vollmers J."/>
            <person name="Rivas-Marin E."/>
            <person name="Kohn T."/>
            <person name="Peeters S.H."/>
            <person name="Heuer A."/>
            <person name="Rast P."/>
            <person name="Oberbeckmann S."/>
            <person name="Bunk B."/>
            <person name="Jeske O."/>
            <person name="Meyerdierks A."/>
            <person name="Storesund J.E."/>
            <person name="Kallscheuer N."/>
            <person name="Luecker S."/>
            <person name="Lage O.M."/>
            <person name="Pohl T."/>
            <person name="Merkel B.J."/>
            <person name="Hornburger P."/>
            <person name="Mueller R.-W."/>
            <person name="Bruemmer F."/>
            <person name="Labrenz M."/>
            <person name="Spormann A.M."/>
            <person name="Op Den Camp H."/>
            <person name="Overmann J."/>
            <person name="Amann R."/>
            <person name="Jetten M.S.M."/>
            <person name="Mascher T."/>
            <person name="Medema M.H."/>
            <person name="Devos D.P."/>
            <person name="Kaster A.-K."/>
            <person name="Ovreas L."/>
            <person name="Rohde M."/>
            <person name="Galperin M.Y."/>
            <person name="Jogler C."/>
        </authorList>
    </citation>
    <scope>NUCLEOTIDE SEQUENCE [LARGE SCALE GENOMIC DNA]</scope>
    <source>
        <strain evidence="4 5">Pan14r</strain>
    </source>
</reference>
<name>A0A5C5Y2I8_9PLAN</name>
<dbReference type="AlphaFoldDB" id="A0A5C5Y2I8"/>
<comment type="subunit">
    <text evidence="2">Monomer. Binds 30S ribosomal subunits, but not 50S ribosomal subunits or 70S ribosomes.</text>
</comment>